<evidence type="ECO:0000313" key="2">
    <source>
        <dbReference type="Proteomes" id="UP000188388"/>
    </source>
</evidence>
<dbReference type="AlphaFoldDB" id="A0A1R3UZ72"/>
<dbReference type="Proteomes" id="UP000188388">
    <property type="component" value="Unassembled WGS sequence"/>
</dbReference>
<sequence length="104" mass="10655">MKVTVLANYAPHAAKGLMQGSDREAAIKALFESVGGKVASMMFTRGIYDIVINGEVPDQSAGMGLTLAVRASGSVNDLVVLEELDMKAVLAAANKAAGAYTPAG</sequence>
<accession>A0A1R3UZ72</accession>
<reference evidence="2" key="1">
    <citation type="submission" date="2017-01" db="EMBL/GenBank/DDBJ databases">
        <authorList>
            <person name="Brunel B."/>
        </authorList>
    </citation>
    <scope>NUCLEOTIDE SEQUENCE [LARGE SCALE GENOMIC DNA]</scope>
</reference>
<organism evidence="1 2">
    <name type="scientific">Mesorhizobium prunaredense</name>
    <dbReference type="NCBI Taxonomy" id="1631249"/>
    <lineage>
        <taxon>Bacteria</taxon>
        <taxon>Pseudomonadati</taxon>
        <taxon>Pseudomonadota</taxon>
        <taxon>Alphaproteobacteria</taxon>
        <taxon>Hyphomicrobiales</taxon>
        <taxon>Phyllobacteriaceae</taxon>
        <taxon>Mesorhizobium</taxon>
    </lineage>
</organism>
<evidence type="ECO:0000313" key="1">
    <source>
        <dbReference type="EMBL" id="SIT52929.1"/>
    </source>
</evidence>
<dbReference type="Pfam" id="PF08734">
    <property type="entry name" value="GYD"/>
    <property type="match status" value="1"/>
</dbReference>
<dbReference type="EMBL" id="FTPD01000001">
    <property type="protein sequence ID" value="SIT52929.1"/>
    <property type="molecule type" value="Genomic_DNA"/>
</dbReference>
<protein>
    <recommendedName>
        <fullName evidence="3">GYD domain-containing protein</fullName>
    </recommendedName>
</protein>
<keyword evidence="2" id="KW-1185">Reference proteome</keyword>
<gene>
    <name evidence="1" type="ORF">BQ8794_10299</name>
</gene>
<dbReference type="InterPro" id="IPR014845">
    <property type="entry name" value="GYD/TTHA1554"/>
</dbReference>
<name>A0A1R3UZ72_9HYPH</name>
<evidence type="ECO:0008006" key="3">
    <source>
        <dbReference type="Google" id="ProtNLM"/>
    </source>
</evidence>
<dbReference type="RefSeq" id="WP_077372017.1">
    <property type="nucleotide sequence ID" value="NZ_FTPD01000001.1"/>
</dbReference>
<proteinExistence type="predicted"/>